<comment type="caution">
    <text evidence="1">The sequence shown here is derived from an EMBL/GenBank/DDBJ whole genome shotgun (WGS) entry which is preliminary data.</text>
</comment>
<dbReference type="EMBL" id="CM023488">
    <property type="protein sequence ID" value="KAH6924593.1"/>
    <property type="molecule type" value="Genomic_DNA"/>
</dbReference>
<proteinExistence type="predicted"/>
<name>A0ACB7RQ60_HYAAI</name>
<organism evidence="1 2">
    <name type="scientific">Hyalomma asiaticum</name>
    <name type="common">Tick</name>
    <dbReference type="NCBI Taxonomy" id="266040"/>
    <lineage>
        <taxon>Eukaryota</taxon>
        <taxon>Metazoa</taxon>
        <taxon>Ecdysozoa</taxon>
        <taxon>Arthropoda</taxon>
        <taxon>Chelicerata</taxon>
        <taxon>Arachnida</taxon>
        <taxon>Acari</taxon>
        <taxon>Parasitiformes</taxon>
        <taxon>Ixodida</taxon>
        <taxon>Ixodoidea</taxon>
        <taxon>Ixodidae</taxon>
        <taxon>Hyalomminae</taxon>
        <taxon>Hyalomma</taxon>
    </lineage>
</organism>
<reference evidence="1" key="1">
    <citation type="submission" date="2020-05" db="EMBL/GenBank/DDBJ databases">
        <title>Large-scale comparative analyses of tick genomes elucidate their genetic diversity and vector capacities.</title>
        <authorList>
            <person name="Jia N."/>
            <person name="Wang J."/>
            <person name="Shi W."/>
            <person name="Du L."/>
            <person name="Sun Y."/>
            <person name="Zhan W."/>
            <person name="Jiang J."/>
            <person name="Wang Q."/>
            <person name="Zhang B."/>
            <person name="Ji P."/>
            <person name="Sakyi L.B."/>
            <person name="Cui X."/>
            <person name="Yuan T."/>
            <person name="Jiang B."/>
            <person name="Yang W."/>
            <person name="Lam T.T.-Y."/>
            <person name="Chang Q."/>
            <person name="Ding S."/>
            <person name="Wang X."/>
            <person name="Zhu J."/>
            <person name="Ruan X."/>
            <person name="Zhao L."/>
            <person name="Wei J."/>
            <person name="Que T."/>
            <person name="Du C."/>
            <person name="Cheng J."/>
            <person name="Dai P."/>
            <person name="Han X."/>
            <person name="Huang E."/>
            <person name="Gao Y."/>
            <person name="Liu J."/>
            <person name="Shao H."/>
            <person name="Ye R."/>
            <person name="Li L."/>
            <person name="Wei W."/>
            <person name="Wang X."/>
            <person name="Wang C."/>
            <person name="Yang T."/>
            <person name="Huo Q."/>
            <person name="Li W."/>
            <person name="Guo W."/>
            <person name="Chen H."/>
            <person name="Zhou L."/>
            <person name="Ni X."/>
            <person name="Tian J."/>
            <person name="Zhou Y."/>
            <person name="Sheng Y."/>
            <person name="Liu T."/>
            <person name="Pan Y."/>
            <person name="Xia L."/>
            <person name="Li J."/>
            <person name="Zhao F."/>
            <person name="Cao W."/>
        </authorList>
    </citation>
    <scope>NUCLEOTIDE SEQUENCE</scope>
    <source>
        <strain evidence="1">Hyas-2018</strain>
    </source>
</reference>
<sequence>MAGSRNQDDLAFNRFRRRRRWPVNNLAQRDPQALHVQEHEFEQHEKELGQRHGVRRSSRVSVVCYDARAASPQIAILRNRDSMRVVCYPLQSTLCVSSAAASDALFSVALAYAVFCERCAGRISNREAMPYADAGSLLAAAR</sequence>
<protein>
    <submittedName>
        <fullName evidence="1">Uncharacterized protein</fullName>
    </submittedName>
</protein>
<dbReference type="Proteomes" id="UP000821845">
    <property type="component" value="Chromosome 8"/>
</dbReference>
<gene>
    <name evidence="1" type="ORF">HPB50_019667</name>
</gene>
<accession>A0ACB7RQ60</accession>
<keyword evidence="2" id="KW-1185">Reference proteome</keyword>
<evidence type="ECO:0000313" key="2">
    <source>
        <dbReference type="Proteomes" id="UP000821845"/>
    </source>
</evidence>
<evidence type="ECO:0000313" key="1">
    <source>
        <dbReference type="EMBL" id="KAH6924593.1"/>
    </source>
</evidence>